<name>A0AAU9R3B9_9LACO</name>
<reference evidence="2" key="1">
    <citation type="submission" date="2022-02" db="EMBL/GenBank/DDBJ databases">
        <authorList>
            <person name="Deutsch MARIE S."/>
        </authorList>
    </citation>
    <scope>NUCLEOTIDE SEQUENCE</scope>
    <source>
        <strain evidence="2">CIRM-BIA865</strain>
    </source>
</reference>
<gene>
    <name evidence="2" type="ORF">LDD865_0819</name>
</gene>
<dbReference type="Proteomes" id="UP001295440">
    <property type="component" value="Chromosome"/>
</dbReference>
<sequence length="287" mass="32100">MSVYIEQGLTSKNMFESDYGLEECLLRAGASPTVNITEENCDHIKATQGYYAISGEMVKLEHGTDNIVSRDALALDLDDVSPQIADFDDLEDEIRGVFNVAWYLYPTAKNGVRGTRARLIIPLDTPANKEQYEALAYGLTNYLIQQGTLTGADKSSFRFGQLFGLPIRNQFAKGNLVRINRGKLFPTESYTAFKKPEKPSRAGNYPTRNGGQYYGARLLDRVFSGIPDGERNNSMFELACYYVGIGVQNQAGLLDYLRLINSNYFSPPLGDDELIHVFESARKRVLN</sequence>
<evidence type="ECO:0000313" key="3">
    <source>
        <dbReference type="Proteomes" id="UP001295440"/>
    </source>
</evidence>
<evidence type="ECO:0000313" key="2">
    <source>
        <dbReference type="EMBL" id="CAH1705978.1"/>
    </source>
</evidence>
<feature type="domain" description="Primase C-terminal 1" evidence="1">
    <location>
        <begin position="220"/>
        <end position="287"/>
    </location>
</feature>
<dbReference type="Pfam" id="PF08708">
    <property type="entry name" value="PriCT_1"/>
    <property type="match status" value="1"/>
</dbReference>
<protein>
    <submittedName>
        <fullName evidence="2">PriCT_1 domain-containing protein</fullName>
    </submittedName>
</protein>
<dbReference type="EMBL" id="OV915080">
    <property type="protein sequence ID" value="CAH1705978.1"/>
    <property type="molecule type" value="Genomic_DNA"/>
</dbReference>
<dbReference type="AlphaFoldDB" id="A0AAU9R3B9"/>
<dbReference type="RefSeq" id="WP_260369038.1">
    <property type="nucleotide sequence ID" value="NZ_OV915080.1"/>
</dbReference>
<proteinExistence type="predicted"/>
<dbReference type="InterPro" id="IPR014820">
    <property type="entry name" value="PriCT_1"/>
</dbReference>
<accession>A0AAU9R3B9</accession>
<dbReference type="SMART" id="SM00942">
    <property type="entry name" value="PriCT_1"/>
    <property type="match status" value="1"/>
</dbReference>
<organism evidence="2 3">
    <name type="scientific">Lactobacillus delbrueckii subsp. delbrueckii</name>
    <dbReference type="NCBI Taxonomy" id="83684"/>
    <lineage>
        <taxon>Bacteria</taxon>
        <taxon>Bacillati</taxon>
        <taxon>Bacillota</taxon>
        <taxon>Bacilli</taxon>
        <taxon>Lactobacillales</taxon>
        <taxon>Lactobacillaceae</taxon>
        <taxon>Lactobacillus</taxon>
    </lineage>
</organism>
<evidence type="ECO:0000259" key="1">
    <source>
        <dbReference type="SMART" id="SM00942"/>
    </source>
</evidence>